<evidence type="ECO:0000256" key="2">
    <source>
        <dbReference type="ARBA" id="ARBA00022448"/>
    </source>
</evidence>
<feature type="transmembrane region" description="Helical" evidence="11">
    <location>
        <begin position="46"/>
        <end position="63"/>
    </location>
</feature>
<dbReference type="AlphaFoldDB" id="T0YQL2"/>
<evidence type="ECO:0000259" key="12">
    <source>
        <dbReference type="Pfam" id="PF00999"/>
    </source>
</evidence>
<evidence type="ECO:0000256" key="6">
    <source>
        <dbReference type="ARBA" id="ARBA00023053"/>
    </source>
</evidence>
<name>T0YQL2_9ZZZZ</name>
<keyword evidence="8 11" id="KW-0472">Membrane</keyword>
<keyword evidence="4 11" id="KW-0812">Transmembrane</keyword>
<feature type="transmembrane region" description="Helical" evidence="11">
    <location>
        <begin position="137"/>
        <end position="157"/>
    </location>
</feature>
<evidence type="ECO:0000256" key="9">
    <source>
        <dbReference type="ARBA" id="ARBA00023201"/>
    </source>
</evidence>
<keyword evidence="9" id="KW-0739">Sodium transport</keyword>
<feature type="transmembrane region" description="Helical" evidence="11">
    <location>
        <begin position="360"/>
        <end position="384"/>
    </location>
</feature>
<evidence type="ECO:0000256" key="7">
    <source>
        <dbReference type="ARBA" id="ARBA00023065"/>
    </source>
</evidence>
<evidence type="ECO:0000256" key="4">
    <source>
        <dbReference type="ARBA" id="ARBA00022692"/>
    </source>
</evidence>
<feature type="non-terminal residue" evidence="13">
    <location>
        <position position="530"/>
    </location>
</feature>
<feature type="transmembrane region" description="Helical" evidence="11">
    <location>
        <begin position="297"/>
        <end position="319"/>
    </location>
</feature>
<feature type="transmembrane region" description="Helical" evidence="11">
    <location>
        <begin position="266"/>
        <end position="285"/>
    </location>
</feature>
<evidence type="ECO:0000256" key="1">
    <source>
        <dbReference type="ARBA" id="ARBA00004141"/>
    </source>
</evidence>
<keyword evidence="7" id="KW-0406">Ion transport</keyword>
<feature type="region of interest" description="Disordered" evidence="10">
    <location>
        <begin position="418"/>
        <end position="482"/>
    </location>
</feature>
<evidence type="ECO:0000256" key="8">
    <source>
        <dbReference type="ARBA" id="ARBA00023136"/>
    </source>
</evidence>
<organism evidence="13">
    <name type="scientific">mine drainage metagenome</name>
    <dbReference type="NCBI Taxonomy" id="410659"/>
    <lineage>
        <taxon>unclassified sequences</taxon>
        <taxon>metagenomes</taxon>
        <taxon>ecological metagenomes</taxon>
    </lineage>
</organism>
<dbReference type="GO" id="GO:0006814">
    <property type="term" value="P:sodium ion transport"/>
    <property type="evidence" value="ECO:0007669"/>
    <property type="project" value="UniProtKB-KW"/>
</dbReference>
<dbReference type="Pfam" id="PF00999">
    <property type="entry name" value="Na_H_Exchanger"/>
    <property type="match status" value="1"/>
</dbReference>
<protein>
    <submittedName>
        <fullName evidence="13">Cation/H+ exchanger</fullName>
    </submittedName>
</protein>
<dbReference type="EMBL" id="AUZZ01008931">
    <property type="protein sequence ID" value="EQD35423.1"/>
    <property type="molecule type" value="Genomic_DNA"/>
</dbReference>
<evidence type="ECO:0000256" key="11">
    <source>
        <dbReference type="SAM" id="Phobius"/>
    </source>
</evidence>
<feature type="transmembrane region" description="Helical" evidence="11">
    <location>
        <begin position="211"/>
        <end position="231"/>
    </location>
</feature>
<evidence type="ECO:0000256" key="3">
    <source>
        <dbReference type="ARBA" id="ARBA00022449"/>
    </source>
</evidence>
<dbReference type="GO" id="GO:0015297">
    <property type="term" value="F:antiporter activity"/>
    <property type="evidence" value="ECO:0007669"/>
    <property type="project" value="UniProtKB-KW"/>
</dbReference>
<keyword evidence="5 11" id="KW-1133">Transmembrane helix</keyword>
<comment type="subcellular location">
    <subcellularLocation>
        <location evidence="1">Membrane</location>
        <topology evidence="1">Multi-pass membrane protein</topology>
    </subcellularLocation>
</comment>
<proteinExistence type="predicted"/>
<dbReference type="InterPro" id="IPR006153">
    <property type="entry name" value="Cation/H_exchanger_TM"/>
</dbReference>
<dbReference type="InterPro" id="IPR038770">
    <property type="entry name" value="Na+/solute_symporter_sf"/>
</dbReference>
<dbReference type="GO" id="GO:1902600">
    <property type="term" value="P:proton transmembrane transport"/>
    <property type="evidence" value="ECO:0007669"/>
    <property type="project" value="InterPro"/>
</dbReference>
<reference evidence="13" key="1">
    <citation type="submission" date="2013-08" db="EMBL/GenBank/DDBJ databases">
        <authorList>
            <person name="Mendez C."/>
            <person name="Richter M."/>
            <person name="Ferrer M."/>
            <person name="Sanchez J."/>
        </authorList>
    </citation>
    <scope>NUCLEOTIDE SEQUENCE</scope>
</reference>
<dbReference type="Gene3D" id="1.20.1530.20">
    <property type="match status" value="1"/>
</dbReference>
<gene>
    <name evidence="13" type="ORF">B2A_12384</name>
</gene>
<dbReference type="GO" id="GO:0016020">
    <property type="term" value="C:membrane"/>
    <property type="evidence" value="ECO:0007669"/>
    <property type="project" value="UniProtKB-SubCell"/>
</dbReference>
<accession>T0YQL2</accession>
<keyword evidence="3" id="KW-0050">Antiport</keyword>
<dbReference type="PANTHER" id="PTHR43562">
    <property type="entry name" value="NAPA-TYPE SODIUM/HYDROGEN ANTIPORTER"/>
    <property type="match status" value="1"/>
</dbReference>
<keyword evidence="6" id="KW-0915">Sodium</keyword>
<evidence type="ECO:0000256" key="10">
    <source>
        <dbReference type="SAM" id="MobiDB-lite"/>
    </source>
</evidence>
<feature type="transmembrane region" description="Helical" evidence="11">
    <location>
        <begin position="169"/>
        <end position="191"/>
    </location>
</feature>
<dbReference type="PANTHER" id="PTHR43562:SF3">
    <property type="entry name" value="SODIUM ION_PROTON EXCHANGER (EUROFUNG)"/>
    <property type="match status" value="1"/>
</dbReference>
<reference evidence="13" key="2">
    <citation type="journal article" date="2014" name="ISME J.">
        <title>Microbial stratification in low pH oxic and suboxic macroscopic growths along an acid mine drainage.</title>
        <authorList>
            <person name="Mendez-Garcia C."/>
            <person name="Mesa V."/>
            <person name="Sprenger R.R."/>
            <person name="Richter M."/>
            <person name="Diez M.S."/>
            <person name="Solano J."/>
            <person name="Bargiela R."/>
            <person name="Golyshina O.V."/>
            <person name="Manteca A."/>
            <person name="Ramos J.L."/>
            <person name="Gallego J.R."/>
            <person name="Llorente I."/>
            <person name="Martins Dos Santos V.A."/>
            <person name="Jensen O.N."/>
            <person name="Pelaez A.I."/>
            <person name="Sanchez J."/>
            <person name="Ferrer M."/>
        </authorList>
    </citation>
    <scope>NUCLEOTIDE SEQUENCE</scope>
</reference>
<sequence>MLAGEAASRLGQPALVGQLLVGLLFGPTLLGPFIGLGRLGPEFTSIQFIATVFVLFVAGLEIVPEDIYRMGPWNLLLGVALFVVPLLATASAITLLFPPEPFATTLFIALTLSITALPVMGIMLAQFGLVKRSSGRFLMNLALINEISAVTLFATLLRLSSGGAPPIAAIGIAVGALGGFLALMFGLYVLIRHLERTRTWGFLQAKFSAEWRSKGAGFALLMVLLVGAALLTQALDLTYVVGAFYAGVLVTHKTAGPSAHRSISTVFDTISWGFFIPLFFAFVGVQMNLRLLDSPGLIAILAALVGIAILSKVVVGYLAGQIRGEASADSFAIGFLCSSRGAVELAMAVILLQAGVFTPVIFTIVATVGLITTIAAPLGAVWAWSRNPKSRADLLHRVPALAQGTGWLGRLPPVAEWDDSPIPTGSDPVRPSRTGGSVLRILPDGIGSASGNRRPRPGARGRLRDHNLPLEPGPPRRSLPQAAHLGGMDIVDLIGPDGRLPGRRRDFPEPMDRFTAASLRRGPAMMRAFP</sequence>
<keyword evidence="2" id="KW-0813">Transport</keyword>
<feature type="transmembrane region" description="Helical" evidence="11">
    <location>
        <begin position="75"/>
        <end position="97"/>
    </location>
</feature>
<feature type="transmembrane region" description="Helical" evidence="11">
    <location>
        <begin position="103"/>
        <end position="125"/>
    </location>
</feature>
<evidence type="ECO:0000256" key="5">
    <source>
        <dbReference type="ARBA" id="ARBA00022989"/>
    </source>
</evidence>
<evidence type="ECO:0000313" key="13">
    <source>
        <dbReference type="EMBL" id="EQD35423.1"/>
    </source>
</evidence>
<feature type="domain" description="Cation/H+ exchanger transmembrane" evidence="12">
    <location>
        <begin position="7"/>
        <end position="380"/>
    </location>
</feature>
<comment type="caution">
    <text evidence="13">The sequence shown here is derived from an EMBL/GenBank/DDBJ whole genome shotgun (WGS) entry which is preliminary data.</text>
</comment>